<dbReference type="InterPro" id="IPR003661">
    <property type="entry name" value="HisK_dim/P_dom"/>
</dbReference>
<keyword evidence="10" id="KW-0175">Coiled coil</keyword>
<dbReference type="SUPFAM" id="SSF103190">
    <property type="entry name" value="Sensory domain-like"/>
    <property type="match status" value="1"/>
</dbReference>
<comment type="caution">
    <text evidence="14">The sequence shown here is derived from an EMBL/GenBank/DDBJ whole genome shotgun (WGS) entry which is preliminary data.</text>
</comment>
<dbReference type="Gene3D" id="6.10.340.10">
    <property type="match status" value="1"/>
</dbReference>
<dbReference type="CDD" id="cd00082">
    <property type="entry name" value="HisKA"/>
    <property type="match status" value="1"/>
</dbReference>
<dbReference type="PROSITE" id="PS50109">
    <property type="entry name" value="HIS_KIN"/>
    <property type="match status" value="1"/>
</dbReference>
<evidence type="ECO:0000256" key="1">
    <source>
        <dbReference type="ARBA" id="ARBA00000085"/>
    </source>
</evidence>
<keyword evidence="15" id="KW-1185">Reference proteome</keyword>
<dbReference type="InterPro" id="IPR036097">
    <property type="entry name" value="HisK_dim/P_sf"/>
</dbReference>
<evidence type="ECO:0000256" key="8">
    <source>
        <dbReference type="ARBA" id="ARBA00022777"/>
    </source>
</evidence>
<dbReference type="SUPFAM" id="SSF47384">
    <property type="entry name" value="Homodimeric domain of signal transducing histidine kinase"/>
    <property type="match status" value="1"/>
</dbReference>
<evidence type="ECO:0000256" key="10">
    <source>
        <dbReference type="SAM" id="Coils"/>
    </source>
</evidence>
<dbReference type="InterPro" id="IPR036890">
    <property type="entry name" value="HATPase_C_sf"/>
</dbReference>
<dbReference type="RefSeq" id="WP_094266474.1">
    <property type="nucleotide sequence ID" value="NZ_NOIH01000002.1"/>
</dbReference>
<dbReference type="InterPro" id="IPR003660">
    <property type="entry name" value="HAMP_dom"/>
</dbReference>
<feature type="domain" description="HAMP" evidence="13">
    <location>
        <begin position="302"/>
        <end position="353"/>
    </location>
</feature>
<proteinExistence type="predicted"/>
<dbReference type="PROSITE" id="PS50885">
    <property type="entry name" value="HAMP"/>
    <property type="match status" value="1"/>
</dbReference>
<dbReference type="InterPro" id="IPR003594">
    <property type="entry name" value="HATPase_dom"/>
</dbReference>
<dbReference type="AlphaFoldDB" id="A0A235F342"/>
<dbReference type="Gene3D" id="3.30.450.20">
    <property type="entry name" value="PAS domain"/>
    <property type="match status" value="1"/>
</dbReference>
<dbReference type="InterPro" id="IPR029151">
    <property type="entry name" value="Sensor-like_sf"/>
</dbReference>
<keyword evidence="11" id="KW-0472">Membrane</keyword>
<dbReference type="Pfam" id="PF02518">
    <property type="entry name" value="HATPase_c"/>
    <property type="match status" value="1"/>
</dbReference>
<evidence type="ECO:0000256" key="11">
    <source>
        <dbReference type="SAM" id="Phobius"/>
    </source>
</evidence>
<dbReference type="PRINTS" id="PR00344">
    <property type="entry name" value="BCTRLSENSOR"/>
</dbReference>
<dbReference type="CDD" id="cd00075">
    <property type="entry name" value="HATPase"/>
    <property type="match status" value="1"/>
</dbReference>
<dbReference type="Gene3D" id="3.30.565.10">
    <property type="entry name" value="Histidine kinase-like ATPase, C-terminal domain"/>
    <property type="match status" value="1"/>
</dbReference>
<gene>
    <name evidence="14" type="ORF">CGK74_00550</name>
</gene>
<comment type="subcellular location">
    <subcellularLocation>
        <location evidence="2">Cell membrane</location>
        <topology evidence="2">Multi-pass membrane protein</topology>
    </subcellularLocation>
</comment>
<dbReference type="InterPro" id="IPR005467">
    <property type="entry name" value="His_kinase_dom"/>
</dbReference>
<dbReference type="Gene3D" id="1.10.287.130">
    <property type="match status" value="1"/>
</dbReference>
<dbReference type="SMART" id="SM00387">
    <property type="entry name" value="HATPase_c"/>
    <property type="match status" value="1"/>
</dbReference>
<dbReference type="GO" id="GO:0000155">
    <property type="term" value="F:phosphorelay sensor kinase activity"/>
    <property type="evidence" value="ECO:0007669"/>
    <property type="project" value="InterPro"/>
</dbReference>
<evidence type="ECO:0000256" key="7">
    <source>
        <dbReference type="ARBA" id="ARBA00022692"/>
    </source>
</evidence>
<dbReference type="SUPFAM" id="SSF55874">
    <property type="entry name" value="ATPase domain of HSP90 chaperone/DNA topoisomerase II/histidine kinase"/>
    <property type="match status" value="1"/>
</dbReference>
<dbReference type="EMBL" id="NOIH01000002">
    <property type="protein sequence ID" value="OYD55674.1"/>
    <property type="molecule type" value="Genomic_DNA"/>
</dbReference>
<keyword evidence="4" id="KW-1003">Cell membrane</keyword>
<dbReference type="Proteomes" id="UP000215181">
    <property type="component" value="Unassembled WGS sequence"/>
</dbReference>
<dbReference type="InterPro" id="IPR004358">
    <property type="entry name" value="Sig_transdc_His_kin-like_C"/>
</dbReference>
<accession>A0A235F342</accession>
<keyword evidence="9 11" id="KW-1133">Transmembrane helix</keyword>
<feature type="transmembrane region" description="Helical" evidence="11">
    <location>
        <begin position="275"/>
        <end position="296"/>
    </location>
</feature>
<keyword evidence="8 14" id="KW-0418">Kinase</keyword>
<evidence type="ECO:0000256" key="6">
    <source>
        <dbReference type="ARBA" id="ARBA00022679"/>
    </source>
</evidence>
<protein>
    <recommendedName>
        <fullName evidence="3">histidine kinase</fullName>
        <ecNumber evidence="3">2.7.13.3</ecNumber>
    </recommendedName>
</protein>
<evidence type="ECO:0000259" key="13">
    <source>
        <dbReference type="PROSITE" id="PS50885"/>
    </source>
</evidence>
<sequence>MAAREWKLRSFIVAIMIVTTLITVFLVSAAVLLLRIPVIEAENQREVQLHANEYAAHVQVLLGGIESRLDVLANTHARLSPSQFEALLEQMAQGTRGIHALYLVARDGTVVAAGLGDNVEIFRGDILGSDLSATPLFRRVIDRGQRQWSDTYLSALSGNLTVGLATPAGPNHVLIGEVPLASVLDTVKMLARKYAPPLWVLDSRGEVMIETGNGPRAGRSNLKGLPILQAAGDGEARTADLEFGGKRYHAGVAYSEALHWHFVTTTPAGLDNPRVLSTVLIVIGAFGVAILVSIFLSPTWAQQLAAPLDRIVAQARETAQGGNGRWPRGRIAELNALSADLESMAGALRELNVELEHRVEKRTQALAESNESLSNTLARLEQAQHELVRAEKMAALGGLVAGVAHELNTPIGNGLMAVSTLSDQAREFRRTMQEGLRRSDLEHLLGSVEQATDIAARNLSRAADLVTSFKQVAVDQASSQRRRFELAEVVGEIAVTLGPSLKRTPYVLTTNVPAGLALDSYPGPLGQTLANLINNALLHAFDGRDAGHVHIAARLADDGMIEVDVTDDGKGIPAGLIGRIFDPFVTTRMGRGGTGLGLHIAYNAVTHVLGGSLQVDSAEGQGAHFRLRLPAVAPAAAAGDIHEV</sequence>
<name>A0A235F342_9RHOO</name>
<dbReference type="OrthoDB" id="9804645at2"/>
<evidence type="ECO:0000256" key="2">
    <source>
        <dbReference type="ARBA" id="ARBA00004651"/>
    </source>
</evidence>
<keyword evidence="6" id="KW-0808">Transferase</keyword>
<evidence type="ECO:0000256" key="9">
    <source>
        <dbReference type="ARBA" id="ARBA00022989"/>
    </source>
</evidence>
<evidence type="ECO:0000259" key="12">
    <source>
        <dbReference type="PROSITE" id="PS50109"/>
    </source>
</evidence>
<evidence type="ECO:0000256" key="4">
    <source>
        <dbReference type="ARBA" id="ARBA00022475"/>
    </source>
</evidence>
<dbReference type="PANTHER" id="PTHR43065:SF42">
    <property type="entry name" value="TWO-COMPONENT SENSOR PPRA"/>
    <property type="match status" value="1"/>
</dbReference>
<evidence type="ECO:0000313" key="14">
    <source>
        <dbReference type="EMBL" id="OYD55674.1"/>
    </source>
</evidence>
<dbReference type="GO" id="GO:0005886">
    <property type="term" value="C:plasma membrane"/>
    <property type="evidence" value="ECO:0007669"/>
    <property type="project" value="UniProtKB-SubCell"/>
</dbReference>
<keyword evidence="5" id="KW-0597">Phosphoprotein</keyword>
<evidence type="ECO:0000256" key="5">
    <source>
        <dbReference type="ARBA" id="ARBA00022553"/>
    </source>
</evidence>
<dbReference type="CDD" id="cd18773">
    <property type="entry name" value="PDC1_HK_sensor"/>
    <property type="match status" value="1"/>
</dbReference>
<feature type="transmembrane region" description="Helical" evidence="11">
    <location>
        <begin position="12"/>
        <end position="34"/>
    </location>
</feature>
<keyword evidence="7 11" id="KW-0812">Transmembrane</keyword>
<organism evidence="14 15">
    <name type="scientific">Thauera propionica</name>
    <dbReference type="NCBI Taxonomy" id="2019431"/>
    <lineage>
        <taxon>Bacteria</taxon>
        <taxon>Pseudomonadati</taxon>
        <taxon>Pseudomonadota</taxon>
        <taxon>Betaproteobacteria</taxon>
        <taxon>Rhodocyclales</taxon>
        <taxon>Zoogloeaceae</taxon>
        <taxon>Thauera</taxon>
    </lineage>
</organism>
<feature type="coiled-coil region" evidence="10">
    <location>
        <begin position="334"/>
        <end position="393"/>
    </location>
</feature>
<dbReference type="PANTHER" id="PTHR43065">
    <property type="entry name" value="SENSOR HISTIDINE KINASE"/>
    <property type="match status" value="1"/>
</dbReference>
<comment type="catalytic activity">
    <reaction evidence="1">
        <text>ATP + protein L-histidine = ADP + protein N-phospho-L-histidine.</text>
        <dbReference type="EC" id="2.7.13.3"/>
    </reaction>
</comment>
<evidence type="ECO:0000313" key="15">
    <source>
        <dbReference type="Proteomes" id="UP000215181"/>
    </source>
</evidence>
<evidence type="ECO:0000256" key="3">
    <source>
        <dbReference type="ARBA" id="ARBA00012438"/>
    </source>
</evidence>
<feature type="domain" description="Histidine kinase" evidence="12">
    <location>
        <begin position="402"/>
        <end position="633"/>
    </location>
</feature>
<reference evidence="14 15" key="1">
    <citation type="submission" date="2017-07" db="EMBL/GenBank/DDBJ databases">
        <title>Thauera sp. KNDSS-Mac4 genome sequence and assembly.</title>
        <authorList>
            <person name="Mayilraj S."/>
        </authorList>
    </citation>
    <scope>NUCLEOTIDE SEQUENCE [LARGE SCALE GENOMIC DNA]</scope>
    <source>
        <strain evidence="14 15">KNDSS-Mac4</strain>
    </source>
</reference>
<dbReference type="SMART" id="SM00388">
    <property type="entry name" value="HisKA"/>
    <property type="match status" value="1"/>
</dbReference>
<dbReference type="EC" id="2.7.13.3" evidence="3"/>